<evidence type="ECO:0000313" key="4">
    <source>
        <dbReference type="Proteomes" id="UP000027855"/>
    </source>
</evidence>
<feature type="signal peptide" evidence="2">
    <location>
        <begin position="1"/>
        <end position="22"/>
    </location>
</feature>
<protein>
    <submittedName>
        <fullName evidence="3">Peptidase</fullName>
    </submittedName>
</protein>
<sequence>MKKVLTYLGLILAACLVLVACASNKPAEKKKATPTPTERAKADATVLIDTMLGKSSNGFSKLYGENYEAWTETKVFEKQVADTIEEKGYTPEDKYTFKYIEGYDAKTPTQVLSKFLKVRRNMIGKIQDYKLKDVKVKGNEATVTFTSRSVSAYGAAAAVRTLLMSLYDNDIDKLKQWNQADNNDVEKGKAKDLTTKFLYGENFNGDLTQFKDIDKEMAYTPLTGADDLEKTFKLTKDDGGNWTISVEDYKELAEALVDHDESGSRAVYAERIHKNLSDYQPEDSSDSSSKSSSKDK</sequence>
<dbReference type="RefSeq" id="WP_037602494.1">
    <property type="nucleotide sequence ID" value="NZ_JADMQU010000003.1"/>
</dbReference>
<dbReference type="AlphaFoldDB" id="A0A074JJX7"/>
<name>A0A074JJX7_STRSL</name>
<feature type="region of interest" description="Disordered" evidence="1">
    <location>
        <begin position="275"/>
        <end position="296"/>
    </location>
</feature>
<evidence type="ECO:0000256" key="2">
    <source>
        <dbReference type="SAM" id="SignalP"/>
    </source>
</evidence>
<evidence type="ECO:0000313" key="3">
    <source>
        <dbReference type="EMBL" id="KEO44500.1"/>
    </source>
</evidence>
<reference evidence="3 4" key="1">
    <citation type="submission" date="2014-04" db="EMBL/GenBank/DDBJ databases">
        <title>Variable characteristics of bacteriocin-producing Streptococcus salivarius strains isolated from Malaysian subjects.</title>
        <authorList>
            <person name="Philip K."/>
            <person name="Barbour A."/>
        </authorList>
    </citation>
    <scope>NUCLEOTIDE SEQUENCE [LARGE SCALE GENOMIC DNA]</scope>
    <source>
        <strain evidence="3 4">NU10</strain>
    </source>
</reference>
<proteinExistence type="predicted"/>
<gene>
    <name evidence="3" type="ORF">DL07_04250</name>
</gene>
<feature type="chain" id="PRO_5001694881" evidence="2">
    <location>
        <begin position="23"/>
        <end position="296"/>
    </location>
</feature>
<evidence type="ECO:0000256" key="1">
    <source>
        <dbReference type="SAM" id="MobiDB-lite"/>
    </source>
</evidence>
<dbReference type="EMBL" id="JJMT01000019">
    <property type="protein sequence ID" value="KEO44500.1"/>
    <property type="molecule type" value="Genomic_DNA"/>
</dbReference>
<accession>A0A074JJX7</accession>
<dbReference type="Proteomes" id="UP000027855">
    <property type="component" value="Unassembled WGS sequence"/>
</dbReference>
<comment type="caution">
    <text evidence="3">The sequence shown here is derived from an EMBL/GenBank/DDBJ whole genome shotgun (WGS) entry which is preliminary data.</text>
</comment>
<feature type="compositionally biased region" description="Low complexity" evidence="1">
    <location>
        <begin position="286"/>
        <end position="296"/>
    </location>
</feature>
<keyword evidence="2" id="KW-0732">Signal</keyword>
<organism evidence="3 4">
    <name type="scientific">Streptococcus salivarius</name>
    <dbReference type="NCBI Taxonomy" id="1304"/>
    <lineage>
        <taxon>Bacteria</taxon>
        <taxon>Bacillati</taxon>
        <taxon>Bacillota</taxon>
        <taxon>Bacilli</taxon>
        <taxon>Lactobacillales</taxon>
        <taxon>Streptococcaceae</taxon>
        <taxon>Streptococcus</taxon>
    </lineage>
</organism>
<dbReference type="PROSITE" id="PS51257">
    <property type="entry name" value="PROKAR_LIPOPROTEIN"/>
    <property type="match status" value="1"/>
</dbReference>